<dbReference type="Proteomes" id="UP001151760">
    <property type="component" value="Unassembled WGS sequence"/>
</dbReference>
<protein>
    <recommendedName>
        <fullName evidence="3">Reverse transcriptase domain-containing protein</fullName>
    </recommendedName>
</protein>
<comment type="caution">
    <text evidence="1">The sequence shown here is derived from an EMBL/GenBank/DDBJ whole genome shotgun (WGS) entry which is preliminary data.</text>
</comment>
<name>A0ABQ5DEI3_9ASTR</name>
<organism evidence="1 2">
    <name type="scientific">Tanacetum coccineum</name>
    <dbReference type="NCBI Taxonomy" id="301880"/>
    <lineage>
        <taxon>Eukaryota</taxon>
        <taxon>Viridiplantae</taxon>
        <taxon>Streptophyta</taxon>
        <taxon>Embryophyta</taxon>
        <taxon>Tracheophyta</taxon>
        <taxon>Spermatophyta</taxon>
        <taxon>Magnoliopsida</taxon>
        <taxon>eudicotyledons</taxon>
        <taxon>Gunneridae</taxon>
        <taxon>Pentapetalae</taxon>
        <taxon>asterids</taxon>
        <taxon>campanulids</taxon>
        <taxon>Asterales</taxon>
        <taxon>Asteraceae</taxon>
        <taxon>Asteroideae</taxon>
        <taxon>Anthemideae</taxon>
        <taxon>Anthemidinae</taxon>
        <taxon>Tanacetum</taxon>
    </lineage>
</organism>
<proteinExistence type="predicted"/>
<accession>A0ABQ5DEI3</accession>
<reference evidence="1" key="2">
    <citation type="submission" date="2022-01" db="EMBL/GenBank/DDBJ databases">
        <authorList>
            <person name="Yamashiro T."/>
            <person name="Shiraishi A."/>
            <person name="Satake H."/>
            <person name="Nakayama K."/>
        </authorList>
    </citation>
    <scope>NUCLEOTIDE SEQUENCE</scope>
</reference>
<evidence type="ECO:0000313" key="2">
    <source>
        <dbReference type="Proteomes" id="UP001151760"/>
    </source>
</evidence>
<evidence type="ECO:0008006" key="3">
    <source>
        <dbReference type="Google" id="ProtNLM"/>
    </source>
</evidence>
<evidence type="ECO:0000313" key="1">
    <source>
        <dbReference type="EMBL" id="GJT37661.1"/>
    </source>
</evidence>
<dbReference type="EMBL" id="BQNB010015242">
    <property type="protein sequence ID" value="GJT37661.1"/>
    <property type="molecule type" value="Genomic_DNA"/>
</dbReference>
<reference evidence="1" key="1">
    <citation type="journal article" date="2022" name="Int. J. Mol. Sci.">
        <title>Draft Genome of Tanacetum Coccineum: Genomic Comparison of Closely Related Tanacetum-Family Plants.</title>
        <authorList>
            <person name="Yamashiro T."/>
            <person name="Shiraishi A."/>
            <person name="Nakayama K."/>
            <person name="Satake H."/>
        </authorList>
    </citation>
    <scope>NUCLEOTIDE SEQUENCE</scope>
</reference>
<sequence length="139" mass="15108">MPPKGMSTDVIQKLVADKVAEALATDWATQNNPNVAGRSGGSGGQGGAPPIRECTFVGFMKCGPTQYYGNEGAIELCRWFDKTKSVYRISECAERSKVKFAAATLQGRALTLWNTQVATLGLAVANRKSWEDMKKMMLE</sequence>
<gene>
    <name evidence="1" type="ORF">Tco_0937526</name>
</gene>
<keyword evidence="2" id="KW-1185">Reference proteome</keyword>